<comment type="caution">
    <text evidence="1">The sequence shown here is derived from an EMBL/GenBank/DDBJ whole genome shotgun (WGS) entry which is preliminary data.</text>
</comment>
<keyword evidence="2" id="KW-1185">Reference proteome</keyword>
<name>A0ABT4L047_9SPHI</name>
<protein>
    <submittedName>
        <fullName evidence="1">Uncharacterized protein</fullName>
    </submittedName>
</protein>
<sequence length="95" mass="10699">MHNSTTAFDIYGTDGQKRLYELWIEELTNSGTSFPKFNANGTPAEVTAYNTFITKYNSFLSDFNALPNNPYHSDLLNLTPKAIVNLFNNIPSNCQ</sequence>
<dbReference type="EMBL" id="JAPWGL010000004">
    <property type="protein sequence ID" value="MCZ4224542.1"/>
    <property type="molecule type" value="Genomic_DNA"/>
</dbReference>
<evidence type="ECO:0000313" key="2">
    <source>
        <dbReference type="Proteomes" id="UP001144341"/>
    </source>
</evidence>
<proteinExistence type="predicted"/>
<organism evidence="1 2">
    <name type="scientific">Pedobacter rhodius</name>
    <dbReference type="NCBI Taxonomy" id="3004098"/>
    <lineage>
        <taxon>Bacteria</taxon>
        <taxon>Pseudomonadati</taxon>
        <taxon>Bacteroidota</taxon>
        <taxon>Sphingobacteriia</taxon>
        <taxon>Sphingobacteriales</taxon>
        <taxon>Sphingobacteriaceae</taxon>
        <taxon>Pedobacter</taxon>
    </lineage>
</organism>
<dbReference type="RefSeq" id="WP_269416325.1">
    <property type="nucleotide sequence ID" value="NZ_JAPWGL010000004.1"/>
</dbReference>
<reference evidence="1" key="1">
    <citation type="submission" date="2022-12" db="EMBL/GenBank/DDBJ databases">
        <title>Genome sequence of SJ11.</title>
        <authorList>
            <person name="Woo H."/>
        </authorList>
    </citation>
    <scope>NUCLEOTIDE SEQUENCE</scope>
    <source>
        <strain evidence="1">SJ11</strain>
    </source>
</reference>
<gene>
    <name evidence="1" type="ORF">O0931_14625</name>
</gene>
<dbReference type="Proteomes" id="UP001144341">
    <property type="component" value="Unassembled WGS sequence"/>
</dbReference>
<accession>A0ABT4L047</accession>
<evidence type="ECO:0000313" key="1">
    <source>
        <dbReference type="EMBL" id="MCZ4224542.1"/>
    </source>
</evidence>